<comment type="caution">
    <text evidence="2">The sequence shown here is derived from an EMBL/GenBank/DDBJ whole genome shotgun (WGS) entry which is preliminary data.</text>
</comment>
<evidence type="ECO:0000313" key="2">
    <source>
        <dbReference type="EMBL" id="KAK2084112.1"/>
    </source>
</evidence>
<sequence>MSASIARMSLGPSCPRHEDQQLELTRESARRLFLFGEEPSKLDQDVFAALECVDVDPHQFPAVHRWKSAVLCYSPSDRQSWPSPALKGKFKSWLPDLSGPHSYSSGRNGAAGSSPRKPGPGSPERYSPVHGSQLRRLTRLAELTAL</sequence>
<dbReference type="EMBL" id="JASSZA010000022">
    <property type="protein sequence ID" value="KAK2084112.1"/>
    <property type="molecule type" value="Genomic_DNA"/>
</dbReference>
<proteinExistence type="predicted"/>
<keyword evidence="3" id="KW-1185">Reference proteome</keyword>
<gene>
    <name evidence="2" type="primary">ANKLE2_4</name>
    <name evidence="2" type="ORF">P7K49_037145</name>
</gene>
<dbReference type="Proteomes" id="UP001266305">
    <property type="component" value="Unassembled WGS sequence"/>
</dbReference>
<evidence type="ECO:0000256" key="1">
    <source>
        <dbReference type="SAM" id="MobiDB-lite"/>
    </source>
</evidence>
<protein>
    <submittedName>
        <fullName evidence="2">Ankyrin repeat and LEM domain-containing protein 2</fullName>
    </submittedName>
</protein>
<organism evidence="2 3">
    <name type="scientific">Saguinus oedipus</name>
    <name type="common">Cotton-top tamarin</name>
    <name type="synonym">Oedipomidas oedipus</name>
    <dbReference type="NCBI Taxonomy" id="9490"/>
    <lineage>
        <taxon>Eukaryota</taxon>
        <taxon>Metazoa</taxon>
        <taxon>Chordata</taxon>
        <taxon>Craniata</taxon>
        <taxon>Vertebrata</taxon>
        <taxon>Euteleostomi</taxon>
        <taxon>Mammalia</taxon>
        <taxon>Eutheria</taxon>
        <taxon>Euarchontoglires</taxon>
        <taxon>Primates</taxon>
        <taxon>Haplorrhini</taxon>
        <taxon>Platyrrhini</taxon>
        <taxon>Cebidae</taxon>
        <taxon>Callitrichinae</taxon>
        <taxon>Saguinus</taxon>
    </lineage>
</organism>
<name>A0ABQ9TIT6_SAGOE</name>
<dbReference type="PANTHER" id="PTHR12349:SF4">
    <property type="entry name" value="ANKYRIN REPEAT AND LEM DOMAIN-CONTAINING PROTEIN 2"/>
    <property type="match status" value="1"/>
</dbReference>
<dbReference type="PANTHER" id="PTHR12349">
    <property type="entry name" value="ANKYRIN REPEAT AND LEM DOMAIN-CONTAINING PROTEIN 2"/>
    <property type="match status" value="1"/>
</dbReference>
<reference evidence="2 3" key="1">
    <citation type="submission" date="2023-05" db="EMBL/GenBank/DDBJ databases">
        <title>B98-5 Cell Line De Novo Hybrid Assembly: An Optical Mapping Approach.</title>
        <authorList>
            <person name="Kananen K."/>
            <person name="Auerbach J.A."/>
            <person name="Kautto E."/>
            <person name="Blachly J.S."/>
        </authorList>
    </citation>
    <scope>NUCLEOTIDE SEQUENCE [LARGE SCALE GENOMIC DNA]</scope>
    <source>
        <strain evidence="2">B95-8</strain>
        <tissue evidence="2">Cell line</tissue>
    </source>
</reference>
<accession>A0ABQ9TIT6</accession>
<evidence type="ECO:0000313" key="3">
    <source>
        <dbReference type="Proteomes" id="UP001266305"/>
    </source>
</evidence>
<feature type="region of interest" description="Disordered" evidence="1">
    <location>
        <begin position="101"/>
        <end position="133"/>
    </location>
</feature>